<dbReference type="RefSeq" id="XP_046070518.1">
    <property type="nucleotide sequence ID" value="XM_046222188.1"/>
</dbReference>
<dbReference type="EMBL" id="JAJTJA010000008">
    <property type="protein sequence ID" value="KAH8695376.1"/>
    <property type="molecule type" value="Genomic_DNA"/>
</dbReference>
<dbReference type="GO" id="GO:0016787">
    <property type="term" value="F:hydrolase activity"/>
    <property type="evidence" value="ECO:0007669"/>
    <property type="project" value="UniProtKB-KW"/>
</dbReference>
<reference evidence="3" key="1">
    <citation type="submission" date="2021-12" db="EMBL/GenBank/DDBJ databases">
        <title>Convergent genome expansion in fungi linked to evolution of root-endophyte symbiosis.</title>
        <authorList>
            <consortium name="DOE Joint Genome Institute"/>
            <person name="Ke Y.-H."/>
            <person name="Bonito G."/>
            <person name="Liao H.-L."/>
            <person name="Looney B."/>
            <person name="Rojas-Flechas A."/>
            <person name="Nash J."/>
            <person name="Hameed K."/>
            <person name="Schadt C."/>
            <person name="Martin F."/>
            <person name="Crous P.W."/>
            <person name="Miettinen O."/>
            <person name="Magnuson J.K."/>
            <person name="Labbe J."/>
            <person name="Jacobson D."/>
            <person name="Doktycz M.J."/>
            <person name="Veneault-Fourrey C."/>
            <person name="Kuo A."/>
            <person name="Mondo S."/>
            <person name="Calhoun S."/>
            <person name="Riley R."/>
            <person name="Ohm R."/>
            <person name="LaButti K."/>
            <person name="Andreopoulos B."/>
            <person name="Pangilinan J."/>
            <person name="Nolan M."/>
            <person name="Tritt A."/>
            <person name="Clum A."/>
            <person name="Lipzen A."/>
            <person name="Daum C."/>
            <person name="Barry K."/>
            <person name="Grigoriev I.V."/>
            <person name="Vilgalys R."/>
        </authorList>
    </citation>
    <scope>NUCLEOTIDE SEQUENCE</scope>
    <source>
        <strain evidence="3">PMI_201</strain>
    </source>
</reference>
<feature type="domain" description="Alpha/beta hydrolase fold-3" evidence="2">
    <location>
        <begin position="78"/>
        <end position="289"/>
    </location>
</feature>
<organism evidence="3 4">
    <name type="scientific">Talaromyces proteolyticus</name>
    <dbReference type="NCBI Taxonomy" id="1131652"/>
    <lineage>
        <taxon>Eukaryota</taxon>
        <taxon>Fungi</taxon>
        <taxon>Dikarya</taxon>
        <taxon>Ascomycota</taxon>
        <taxon>Pezizomycotina</taxon>
        <taxon>Eurotiomycetes</taxon>
        <taxon>Eurotiomycetidae</taxon>
        <taxon>Eurotiales</taxon>
        <taxon>Trichocomaceae</taxon>
        <taxon>Talaromyces</taxon>
        <taxon>Talaromyces sect. Bacilispori</taxon>
    </lineage>
</organism>
<dbReference type="AlphaFoldDB" id="A0AAD4KRG2"/>
<proteinExistence type="predicted"/>
<name>A0AAD4KRG2_9EURO</name>
<dbReference type="SUPFAM" id="SSF53474">
    <property type="entry name" value="alpha/beta-Hydrolases"/>
    <property type="match status" value="1"/>
</dbReference>
<dbReference type="Pfam" id="PF07859">
    <property type="entry name" value="Abhydrolase_3"/>
    <property type="match status" value="1"/>
</dbReference>
<keyword evidence="1" id="KW-0378">Hydrolase</keyword>
<dbReference type="GeneID" id="70252475"/>
<keyword evidence="4" id="KW-1185">Reference proteome</keyword>
<evidence type="ECO:0000313" key="4">
    <source>
        <dbReference type="Proteomes" id="UP001201262"/>
    </source>
</evidence>
<evidence type="ECO:0000256" key="1">
    <source>
        <dbReference type="ARBA" id="ARBA00022801"/>
    </source>
</evidence>
<sequence>MGPSLAEEWLQVEEKIGYRPRLTGDVLDMREQYKALSGQGIASKVNKVSVENKYITPYLLIRLYTPTEKGTDLRPVGVYFHGGGFCCGDLDSEDGFCSILAERFCCIVASVNYRLAPEHKSPVQLEDAVEAWTWAYENAPILGGDRTKYFTIGQSAGGTLALATVNRLIALGRKSEAKGVAALVPFVIHPQNVPLSYADKYTSFHECADGPVNTASAMNIFFEAAETNPNDPDIFLIHSEHLDNFPPTYIAVCEADPLRDDGIILREVLKRAGIPVKLDHFKSLPHVFWAFDCPAPSGDFLGDVMSGISFIMGQ</sequence>
<dbReference type="InterPro" id="IPR050300">
    <property type="entry name" value="GDXG_lipolytic_enzyme"/>
</dbReference>
<accession>A0AAD4KRG2</accession>
<dbReference type="InterPro" id="IPR029058">
    <property type="entry name" value="AB_hydrolase_fold"/>
</dbReference>
<evidence type="ECO:0000313" key="3">
    <source>
        <dbReference type="EMBL" id="KAH8695376.1"/>
    </source>
</evidence>
<dbReference type="InterPro" id="IPR013094">
    <property type="entry name" value="AB_hydrolase_3"/>
</dbReference>
<comment type="caution">
    <text evidence="3">The sequence shown here is derived from an EMBL/GenBank/DDBJ whole genome shotgun (WGS) entry which is preliminary data.</text>
</comment>
<evidence type="ECO:0000259" key="2">
    <source>
        <dbReference type="Pfam" id="PF07859"/>
    </source>
</evidence>
<dbReference type="PANTHER" id="PTHR48081">
    <property type="entry name" value="AB HYDROLASE SUPERFAMILY PROTEIN C4A8.06C"/>
    <property type="match status" value="1"/>
</dbReference>
<protein>
    <submittedName>
        <fullName evidence="3">Lipase/esterase-like protein</fullName>
    </submittedName>
</protein>
<dbReference type="PANTHER" id="PTHR48081:SF8">
    <property type="entry name" value="ALPHA_BETA HYDROLASE FOLD-3 DOMAIN-CONTAINING PROTEIN-RELATED"/>
    <property type="match status" value="1"/>
</dbReference>
<dbReference type="Proteomes" id="UP001201262">
    <property type="component" value="Unassembled WGS sequence"/>
</dbReference>
<gene>
    <name evidence="3" type="ORF">BGW36DRAFT_462975</name>
</gene>
<dbReference type="Gene3D" id="3.40.50.1820">
    <property type="entry name" value="alpha/beta hydrolase"/>
    <property type="match status" value="1"/>
</dbReference>